<accession>A0ABR0SL81</accession>
<sequence length="483" mass="52736">MVCYGLQACAVNVNRVNANGWLLDKSQLRRTTINSEEEAILKQKTIGVIDMSASMPRYHASAEPVRSISSHRRRQLTPSSLFPLPNWSFAFRVFKVSGLSPDAREPGDRQVAELVDDVFLSSGFFGGVGNSAMTYQPKFHGRVGSRSSLSSVGQMPIISEDGQSPLPSPALRMPQKHARRSVGRGSITPPPPYASLSPSGYVIPPPAALLESKYEGDPEKMMVDEMKFDRPPSDDDRRNRGQWHPESRHRRCRFIGIISMVMIIIVGLAVGLSLGLAKKSVTNGHPSTGSGSSSIPTGSFTLDTTLQNSSTGCTSNPTTWRCFPYSNGSPAKFYWTIEQGTGRNEYQVSSSDNPFATSFTNISMTLLDASLGSERFVFSFQMNKTVVPSSALTSTNRAAKCTFSDTTFQATLWTRRTSVKSKHTRRQELPQPGYPAWPGMVEVTETKNSTLGSPECEDDKGNMIADVQAGAGTCECLYGTPDK</sequence>
<evidence type="ECO:0000256" key="1">
    <source>
        <dbReference type="SAM" id="MobiDB-lite"/>
    </source>
</evidence>
<reference evidence="3 4" key="1">
    <citation type="submission" date="2024-01" db="EMBL/GenBank/DDBJ databases">
        <title>Complete genome of Cladobotryum mycophilum ATHUM6906.</title>
        <authorList>
            <person name="Christinaki A.C."/>
            <person name="Myridakis A.I."/>
            <person name="Kouvelis V.N."/>
        </authorList>
    </citation>
    <scope>NUCLEOTIDE SEQUENCE [LARGE SCALE GENOMIC DNA]</scope>
    <source>
        <strain evidence="3 4">ATHUM6906</strain>
    </source>
</reference>
<keyword evidence="4" id="KW-1185">Reference proteome</keyword>
<keyword evidence="2" id="KW-0472">Membrane</keyword>
<proteinExistence type="predicted"/>
<evidence type="ECO:0000256" key="2">
    <source>
        <dbReference type="SAM" id="Phobius"/>
    </source>
</evidence>
<comment type="caution">
    <text evidence="3">The sequence shown here is derived from an EMBL/GenBank/DDBJ whole genome shotgun (WGS) entry which is preliminary data.</text>
</comment>
<protein>
    <recommendedName>
        <fullName evidence="5">Tat pathway signal sequence</fullName>
    </recommendedName>
</protein>
<dbReference type="Proteomes" id="UP001338125">
    <property type="component" value="Unassembled WGS sequence"/>
</dbReference>
<evidence type="ECO:0008006" key="5">
    <source>
        <dbReference type="Google" id="ProtNLM"/>
    </source>
</evidence>
<name>A0ABR0SL81_9HYPO</name>
<organism evidence="3 4">
    <name type="scientific">Cladobotryum mycophilum</name>
    <dbReference type="NCBI Taxonomy" id="491253"/>
    <lineage>
        <taxon>Eukaryota</taxon>
        <taxon>Fungi</taxon>
        <taxon>Dikarya</taxon>
        <taxon>Ascomycota</taxon>
        <taxon>Pezizomycotina</taxon>
        <taxon>Sordariomycetes</taxon>
        <taxon>Hypocreomycetidae</taxon>
        <taxon>Hypocreales</taxon>
        <taxon>Hypocreaceae</taxon>
        <taxon>Cladobotryum</taxon>
    </lineage>
</organism>
<dbReference type="EMBL" id="JAVFKD010000012">
    <property type="protein sequence ID" value="KAK5992902.1"/>
    <property type="molecule type" value="Genomic_DNA"/>
</dbReference>
<feature type="region of interest" description="Disordered" evidence="1">
    <location>
        <begin position="226"/>
        <end position="246"/>
    </location>
</feature>
<gene>
    <name evidence="3" type="ORF">PT974_06327</name>
</gene>
<keyword evidence="2" id="KW-0812">Transmembrane</keyword>
<feature type="transmembrane region" description="Helical" evidence="2">
    <location>
        <begin position="254"/>
        <end position="277"/>
    </location>
</feature>
<keyword evidence="2" id="KW-1133">Transmembrane helix</keyword>
<feature type="region of interest" description="Disordered" evidence="1">
    <location>
        <begin position="179"/>
        <end position="198"/>
    </location>
</feature>
<evidence type="ECO:0000313" key="4">
    <source>
        <dbReference type="Proteomes" id="UP001338125"/>
    </source>
</evidence>
<evidence type="ECO:0000313" key="3">
    <source>
        <dbReference type="EMBL" id="KAK5992902.1"/>
    </source>
</evidence>